<dbReference type="Proteomes" id="UP001476798">
    <property type="component" value="Unassembled WGS sequence"/>
</dbReference>
<comment type="caution">
    <text evidence="2">The sequence shown here is derived from an EMBL/GenBank/DDBJ whole genome shotgun (WGS) entry which is preliminary data.</text>
</comment>
<keyword evidence="1" id="KW-0812">Transmembrane</keyword>
<keyword evidence="1" id="KW-1133">Transmembrane helix</keyword>
<organism evidence="2 3">
    <name type="scientific">Goodea atripinnis</name>
    <dbReference type="NCBI Taxonomy" id="208336"/>
    <lineage>
        <taxon>Eukaryota</taxon>
        <taxon>Metazoa</taxon>
        <taxon>Chordata</taxon>
        <taxon>Craniata</taxon>
        <taxon>Vertebrata</taxon>
        <taxon>Euteleostomi</taxon>
        <taxon>Actinopterygii</taxon>
        <taxon>Neopterygii</taxon>
        <taxon>Teleostei</taxon>
        <taxon>Neoteleostei</taxon>
        <taxon>Acanthomorphata</taxon>
        <taxon>Ovalentaria</taxon>
        <taxon>Atherinomorphae</taxon>
        <taxon>Cyprinodontiformes</taxon>
        <taxon>Goodeidae</taxon>
        <taxon>Goodea</taxon>
    </lineage>
</organism>
<proteinExistence type="predicted"/>
<feature type="transmembrane region" description="Helical" evidence="1">
    <location>
        <begin position="58"/>
        <end position="76"/>
    </location>
</feature>
<dbReference type="EMBL" id="JAHRIO010091427">
    <property type="protein sequence ID" value="MEQ2188710.1"/>
    <property type="molecule type" value="Genomic_DNA"/>
</dbReference>
<evidence type="ECO:0000313" key="3">
    <source>
        <dbReference type="Proteomes" id="UP001476798"/>
    </source>
</evidence>
<sequence length="136" mass="15182">MLFKLVSLFTCFVISLKSLLICINQPPSISYLAFLVTSCLIFLLISSLGSLVHSPPYLSIYCLWVSIFTSGSYCFLPSSMSNALPVFLKPALFVSFLIKRRFSLPCCSQALDCMSVLKKIVQNMTKSLNLTKSFLE</sequence>
<feature type="transmembrane region" description="Helical" evidence="1">
    <location>
        <begin position="31"/>
        <end position="52"/>
    </location>
</feature>
<keyword evidence="1" id="KW-0472">Membrane</keyword>
<protein>
    <recommendedName>
        <fullName evidence="4">NADH dehydrogenase subunit 6</fullName>
    </recommendedName>
</protein>
<name>A0ABV0PYW7_9TELE</name>
<reference evidence="2 3" key="1">
    <citation type="submission" date="2021-06" db="EMBL/GenBank/DDBJ databases">
        <authorList>
            <person name="Palmer J.M."/>
        </authorList>
    </citation>
    <scope>NUCLEOTIDE SEQUENCE [LARGE SCALE GENOMIC DNA]</scope>
    <source>
        <strain evidence="2 3">GA_2019</strain>
        <tissue evidence="2">Muscle</tissue>
    </source>
</reference>
<evidence type="ECO:0000256" key="1">
    <source>
        <dbReference type="SAM" id="Phobius"/>
    </source>
</evidence>
<keyword evidence="3" id="KW-1185">Reference proteome</keyword>
<accession>A0ABV0PYW7</accession>
<evidence type="ECO:0000313" key="2">
    <source>
        <dbReference type="EMBL" id="MEQ2188710.1"/>
    </source>
</evidence>
<feature type="transmembrane region" description="Helical" evidence="1">
    <location>
        <begin position="6"/>
        <end position="24"/>
    </location>
</feature>
<evidence type="ECO:0008006" key="4">
    <source>
        <dbReference type="Google" id="ProtNLM"/>
    </source>
</evidence>
<gene>
    <name evidence="2" type="ORF">GOODEAATRI_017769</name>
</gene>